<dbReference type="AlphaFoldDB" id="A0AA39KPY1"/>
<evidence type="ECO:0000256" key="2">
    <source>
        <dbReference type="SAM" id="MobiDB-lite"/>
    </source>
</evidence>
<reference evidence="3" key="1">
    <citation type="journal article" date="2023" name="bioRxiv">
        <title>Scaffold-level genome assemblies of two parasitoid biocontrol wasps reveal the parthenogenesis mechanism and an associated novel virus.</title>
        <authorList>
            <person name="Inwood S."/>
            <person name="Skelly J."/>
            <person name="Guhlin J."/>
            <person name="Harrop T."/>
            <person name="Goldson S."/>
            <person name="Dearden P."/>
        </authorList>
    </citation>
    <scope>NUCLEOTIDE SEQUENCE</scope>
    <source>
        <strain evidence="3">Irish</strain>
        <tissue evidence="3">Whole body</tissue>
    </source>
</reference>
<name>A0AA39KPY1_9HYME</name>
<proteinExistence type="predicted"/>
<gene>
    <name evidence="3" type="ORF">PV328_012297</name>
</gene>
<comment type="caution">
    <text evidence="3">The sequence shown here is derived from an EMBL/GenBank/DDBJ whole genome shotgun (WGS) entry which is preliminary data.</text>
</comment>
<reference evidence="3" key="2">
    <citation type="submission" date="2023-03" db="EMBL/GenBank/DDBJ databases">
        <authorList>
            <person name="Inwood S.N."/>
            <person name="Skelly J.G."/>
            <person name="Guhlin J."/>
            <person name="Harrop T.W.R."/>
            <person name="Goldson S.G."/>
            <person name="Dearden P.K."/>
        </authorList>
    </citation>
    <scope>NUCLEOTIDE SEQUENCE</scope>
    <source>
        <strain evidence="3">Irish</strain>
        <tissue evidence="3">Whole body</tissue>
    </source>
</reference>
<feature type="coiled-coil region" evidence="1">
    <location>
        <begin position="63"/>
        <end position="90"/>
    </location>
</feature>
<feature type="compositionally biased region" description="Basic and acidic residues" evidence="2">
    <location>
        <begin position="267"/>
        <end position="294"/>
    </location>
</feature>
<feature type="region of interest" description="Disordered" evidence="2">
    <location>
        <begin position="233"/>
        <end position="294"/>
    </location>
</feature>
<keyword evidence="1" id="KW-0175">Coiled coil</keyword>
<evidence type="ECO:0000313" key="4">
    <source>
        <dbReference type="Proteomes" id="UP001168990"/>
    </source>
</evidence>
<organism evidence="3 4">
    <name type="scientific">Microctonus aethiopoides</name>
    <dbReference type="NCBI Taxonomy" id="144406"/>
    <lineage>
        <taxon>Eukaryota</taxon>
        <taxon>Metazoa</taxon>
        <taxon>Ecdysozoa</taxon>
        <taxon>Arthropoda</taxon>
        <taxon>Hexapoda</taxon>
        <taxon>Insecta</taxon>
        <taxon>Pterygota</taxon>
        <taxon>Neoptera</taxon>
        <taxon>Endopterygota</taxon>
        <taxon>Hymenoptera</taxon>
        <taxon>Apocrita</taxon>
        <taxon>Ichneumonoidea</taxon>
        <taxon>Braconidae</taxon>
        <taxon>Euphorinae</taxon>
        <taxon>Microctonus</taxon>
    </lineage>
</organism>
<dbReference type="Proteomes" id="UP001168990">
    <property type="component" value="Unassembled WGS sequence"/>
</dbReference>
<sequence length="314" mass="36678">MDNSQQLITSELDEDGMSITDDIEHYAETSSTKNMKTKKSSNKNKRKKTINNSDSDVEESYLVSELLRQIEELKKEIKNLKENQTSTNNNMSNKHSEKNEIEIIDTQMSDSQQIDDEDNDNWKGAKTDNFQIKRLSENLHIVKVEEYNDYKKTLDVLKNTKTHYFTYTPKQEKCKSFLLKGLDSSYEPKEVMDILNNMKIPNLMIKNVTRFTTPKSISQNRKGCPKQIEAMEKRTSSKLKTRKSIEQNTNENQMKQKVQQQTTPKTNEPRKSSYADKVKSRDVNDDEDNTKAKTVDILQLFQRTELALHQMQER</sequence>
<keyword evidence="4" id="KW-1185">Reference proteome</keyword>
<protein>
    <submittedName>
        <fullName evidence="3">Uncharacterized protein</fullName>
    </submittedName>
</protein>
<accession>A0AA39KPY1</accession>
<feature type="compositionally biased region" description="Low complexity" evidence="2">
    <location>
        <begin position="253"/>
        <end position="266"/>
    </location>
</feature>
<evidence type="ECO:0000313" key="3">
    <source>
        <dbReference type="EMBL" id="KAK0169241.1"/>
    </source>
</evidence>
<evidence type="ECO:0000256" key="1">
    <source>
        <dbReference type="SAM" id="Coils"/>
    </source>
</evidence>
<feature type="non-terminal residue" evidence="3">
    <location>
        <position position="314"/>
    </location>
</feature>
<dbReference type="EMBL" id="JAQQBS010000883">
    <property type="protein sequence ID" value="KAK0169241.1"/>
    <property type="molecule type" value="Genomic_DNA"/>
</dbReference>
<feature type="region of interest" description="Disordered" evidence="2">
    <location>
        <begin position="1"/>
        <end position="58"/>
    </location>
</feature>
<feature type="compositionally biased region" description="Basic residues" evidence="2">
    <location>
        <begin position="35"/>
        <end position="49"/>
    </location>
</feature>